<dbReference type="RefSeq" id="WP_204915097.1">
    <property type="nucleotide sequence ID" value="NZ_JAFEUP010000001.1"/>
</dbReference>
<dbReference type="InterPro" id="IPR033468">
    <property type="entry name" value="Metaxin_GST"/>
</dbReference>
<evidence type="ECO:0000313" key="3">
    <source>
        <dbReference type="EMBL" id="MBM7060009.1"/>
    </source>
</evidence>
<dbReference type="PANTHER" id="PTHR12289">
    <property type="entry name" value="METAXIN RELATED"/>
    <property type="match status" value="1"/>
</dbReference>
<dbReference type="InterPro" id="IPR026928">
    <property type="entry name" value="FAX/IsoI-like"/>
</dbReference>
<keyword evidence="4" id="KW-1185">Reference proteome</keyword>
<protein>
    <submittedName>
        <fullName evidence="3">Glutathione S-transferase family protein</fullName>
    </submittedName>
</protein>
<dbReference type="SFLD" id="SFLDG01200">
    <property type="entry name" value="SUF1.1"/>
    <property type="match status" value="1"/>
</dbReference>
<dbReference type="InterPro" id="IPR012336">
    <property type="entry name" value="Thioredoxin-like_fold"/>
</dbReference>
<dbReference type="SUPFAM" id="SSF47616">
    <property type="entry name" value="GST C-terminal domain-like"/>
    <property type="match status" value="1"/>
</dbReference>
<feature type="domain" description="Thioredoxin-like fold" evidence="2">
    <location>
        <begin position="18"/>
        <end position="114"/>
    </location>
</feature>
<reference evidence="3 4" key="1">
    <citation type="submission" date="2021-02" db="EMBL/GenBank/DDBJ databases">
        <authorList>
            <person name="Lee D.-H."/>
        </authorList>
    </citation>
    <scope>NUCLEOTIDE SEQUENCE [LARGE SCALE GENOMIC DNA]</scope>
    <source>
        <strain evidence="3 4">UL073</strain>
    </source>
</reference>
<dbReference type="PANTHER" id="PTHR12289:SF41">
    <property type="entry name" value="FAILED AXON CONNECTIONS-RELATED"/>
    <property type="match status" value="1"/>
</dbReference>
<name>A0ABS2IA47_9GAMM</name>
<dbReference type="Pfam" id="PF17172">
    <property type="entry name" value="GST_N_4"/>
    <property type="match status" value="1"/>
</dbReference>
<evidence type="ECO:0000259" key="2">
    <source>
        <dbReference type="Pfam" id="PF17172"/>
    </source>
</evidence>
<dbReference type="SFLD" id="SFLDS00019">
    <property type="entry name" value="Glutathione_Transferase_(cytos"/>
    <property type="match status" value="1"/>
</dbReference>
<sequence length="232" mass="25615">MITLFQFPSSLNVPNPSPFCLKVETFLRLTGLDYQVKTLRNPGKGPKGKLPFIKLDDEVVADSAIILRTLQERLALGIDNHLDAAARGRALAITRLCDEHLAQLMVYFRWIDDAGWAELKPAFFASLPMPLRALVPNLVRGKIRKALLAQGLARHSGAELLAFAREDLQALSDMLGAAPYFGGLQPCSADASAYGVLANLIHCSLNNPLSQLAREYPVLVAYCERLRDKFWA</sequence>
<proteinExistence type="predicted"/>
<dbReference type="Proteomes" id="UP000717995">
    <property type="component" value="Unassembled WGS sequence"/>
</dbReference>
<evidence type="ECO:0000259" key="1">
    <source>
        <dbReference type="Pfam" id="PF17171"/>
    </source>
</evidence>
<evidence type="ECO:0000313" key="4">
    <source>
        <dbReference type="Proteomes" id="UP000717995"/>
    </source>
</evidence>
<dbReference type="InterPro" id="IPR036282">
    <property type="entry name" value="Glutathione-S-Trfase_C_sf"/>
</dbReference>
<accession>A0ABS2IA47</accession>
<dbReference type="Gene3D" id="3.40.30.10">
    <property type="entry name" value="Glutaredoxin"/>
    <property type="match status" value="1"/>
</dbReference>
<dbReference type="EMBL" id="JAFEUP010000001">
    <property type="protein sequence ID" value="MBM7060009.1"/>
    <property type="molecule type" value="Genomic_DNA"/>
</dbReference>
<dbReference type="InterPro" id="IPR036249">
    <property type="entry name" value="Thioredoxin-like_sf"/>
</dbReference>
<dbReference type="CDD" id="cd03193">
    <property type="entry name" value="GST_C_Metaxin"/>
    <property type="match status" value="1"/>
</dbReference>
<feature type="domain" description="Metaxin glutathione S-transferase" evidence="1">
    <location>
        <begin position="164"/>
        <end position="226"/>
    </location>
</feature>
<dbReference type="SUPFAM" id="SSF52833">
    <property type="entry name" value="Thioredoxin-like"/>
    <property type="match status" value="1"/>
</dbReference>
<dbReference type="Pfam" id="PF17171">
    <property type="entry name" value="GST_C_6"/>
    <property type="match status" value="1"/>
</dbReference>
<comment type="caution">
    <text evidence="3">The sequence shown here is derived from an EMBL/GenBank/DDBJ whole genome shotgun (WGS) entry which is preliminary data.</text>
</comment>
<dbReference type="SFLD" id="SFLDG01180">
    <property type="entry name" value="SUF1"/>
    <property type="match status" value="1"/>
</dbReference>
<organism evidence="3 4">
    <name type="scientific">Zestomonas insulae</name>
    <dbReference type="NCBI Taxonomy" id="2809017"/>
    <lineage>
        <taxon>Bacteria</taxon>
        <taxon>Pseudomonadati</taxon>
        <taxon>Pseudomonadota</taxon>
        <taxon>Gammaproteobacteria</taxon>
        <taxon>Pseudomonadales</taxon>
        <taxon>Pseudomonadaceae</taxon>
        <taxon>Zestomonas</taxon>
    </lineage>
</organism>
<gene>
    <name evidence="3" type="ORF">JQX08_04760</name>
</gene>
<dbReference type="InterPro" id="IPR050931">
    <property type="entry name" value="Mito_Protein_Transport_Metaxin"/>
</dbReference>
<dbReference type="Gene3D" id="1.20.1050.10">
    <property type="match status" value="2"/>
</dbReference>
<dbReference type="InterPro" id="IPR040079">
    <property type="entry name" value="Glutathione_S-Trfase"/>
</dbReference>
<dbReference type="CDD" id="cd03080">
    <property type="entry name" value="GST_N_Metaxin_like"/>
    <property type="match status" value="1"/>
</dbReference>